<name>A0A0B6YZD6_9EUPU</name>
<dbReference type="Pfam" id="PF02221">
    <property type="entry name" value="E1_DerP2_DerF2"/>
    <property type="match status" value="1"/>
</dbReference>
<dbReference type="GO" id="GO:0005319">
    <property type="term" value="F:lipid transporter activity"/>
    <property type="evidence" value="ECO:0007669"/>
    <property type="project" value="TreeGrafter"/>
</dbReference>
<protein>
    <recommendedName>
        <fullName evidence="3">MD-2-related lipid-recognition domain-containing protein</fullName>
    </recommendedName>
</protein>
<evidence type="ECO:0000256" key="1">
    <source>
        <dbReference type="ARBA" id="ARBA00022729"/>
    </source>
</evidence>
<reference evidence="4" key="1">
    <citation type="submission" date="2014-12" db="EMBL/GenBank/DDBJ databases">
        <title>Insight into the proteome of Arion vulgaris.</title>
        <authorList>
            <person name="Aradska J."/>
            <person name="Bulat T."/>
            <person name="Smidak R."/>
            <person name="Sarate P."/>
            <person name="Gangsoo J."/>
            <person name="Sialana F."/>
            <person name="Bilban M."/>
            <person name="Lubec G."/>
        </authorList>
    </citation>
    <scope>NUCLEOTIDE SEQUENCE</scope>
    <source>
        <tissue evidence="4">Skin</tissue>
    </source>
</reference>
<evidence type="ECO:0000259" key="3">
    <source>
        <dbReference type="SMART" id="SM00737"/>
    </source>
</evidence>
<sequence length="222" mass="24427">MSVSYVIIVTTMFILFYAASGVRNIVEVERMQIVIEAEESNDGAYDYDLDLLQYLGIGADLETAPMVTDLKVSSFSWKNCGSSSDLLVINDLSVTPDPVRIPGAISLTFNISIKEIFDSPLKLALEVEKYEAFFWLHIPCIDGKGSCTFDDICPQLASSTCPKPFVDNNIPCKCPFSQGNYSLPTSIFTVKVTVPNGKYNVQSKLSYGSKAVSCTKIYFSIS</sequence>
<organism evidence="4">
    <name type="scientific">Arion vulgaris</name>
    <dbReference type="NCBI Taxonomy" id="1028688"/>
    <lineage>
        <taxon>Eukaryota</taxon>
        <taxon>Metazoa</taxon>
        <taxon>Spiralia</taxon>
        <taxon>Lophotrochozoa</taxon>
        <taxon>Mollusca</taxon>
        <taxon>Gastropoda</taxon>
        <taxon>Heterobranchia</taxon>
        <taxon>Euthyneura</taxon>
        <taxon>Panpulmonata</taxon>
        <taxon>Eupulmonata</taxon>
        <taxon>Stylommatophora</taxon>
        <taxon>Helicina</taxon>
        <taxon>Arionoidea</taxon>
        <taxon>Arionidae</taxon>
        <taxon>Arion</taxon>
    </lineage>
</organism>
<dbReference type="InterPro" id="IPR036846">
    <property type="entry name" value="GM2-AP_sf"/>
</dbReference>
<gene>
    <name evidence="4" type="primary">ORF43008</name>
</gene>
<dbReference type="EMBL" id="HACG01014844">
    <property type="protein sequence ID" value="CEK61709.1"/>
    <property type="molecule type" value="Transcribed_RNA"/>
</dbReference>
<dbReference type="GO" id="GO:0009898">
    <property type="term" value="C:cytoplasmic side of plasma membrane"/>
    <property type="evidence" value="ECO:0007669"/>
    <property type="project" value="TreeGrafter"/>
</dbReference>
<dbReference type="SMART" id="SM00737">
    <property type="entry name" value="ML"/>
    <property type="match status" value="1"/>
</dbReference>
<dbReference type="SUPFAM" id="SSF63707">
    <property type="entry name" value="Ganglioside M2 (gm2) activator"/>
    <property type="match status" value="1"/>
</dbReference>
<proteinExistence type="predicted"/>
<evidence type="ECO:0000256" key="2">
    <source>
        <dbReference type="SAM" id="Phobius"/>
    </source>
</evidence>
<dbReference type="GO" id="GO:0006689">
    <property type="term" value="P:ganglioside catabolic process"/>
    <property type="evidence" value="ECO:0007669"/>
    <property type="project" value="InterPro"/>
</dbReference>
<keyword evidence="2" id="KW-1133">Transmembrane helix</keyword>
<accession>A0A0B6YZD6</accession>
<feature type="transmembrane region" description="Helical" evidence="2">
    <location>
        <begin position="6"/>
        <end position="26"/>
    </location>
</feature>
<dbReference type="PANTHER" id="PTHR17357">
    <property type="entry name" value="GM2 GANGLIOSIDE ACTIVATOR PROTEIN"/>
    <property type="match status" value="1"/>
</dbReference>
<dbReference type="InterPro" id="IPR028996">
    <property type="entry name" value="GM2-AP"/>
</dbReference>
<dbReference type="Gene3D" id="2.70.220.10">
    <property type="entry name" value="Ganglioside GM2 activator"/>
    <property type="match status" value="1"/>
</dbReference>
<dbReference type="InterPro" id="IPR003172">
    <property type="entry name" value="ML_dom"/>
</dbReference>
<keyword evidence="1" id="KW-0732">Signal</keyword>
<dbReference type="PANTHER" id="PTHR17357:SF0">
    <property type="entry name" value="GANGLIOSIDE GM2 ACTIVATOR"/>
    <property type="match status" value="1"/>
</dbReference>
<feature type="domain" description="MD-2-related lipid-recognition" evidence="3">
    <location>
        <begin position="77"/>
        <end position="219"/>
    </location>
</feature>
<evidence type="ECO:0000313" key="4">
    <source>
        <dbReference type="EMBL" id="CEK61709.1"/>
    </source>
</evidence>
<keyword evidence="2" id="KW-0472">Membrane</keyword>
<dbReference type="AlphaFoldDB" id="A0A0B6YZD6"/>
<dbReference type="GO" id="GO:0008047">
    <property type="term" value="F:enzyme activator activity"/>
    <property type="evidence" value="ECO:0007669"/>
    <property type="project" value="InterPro"/>
</dbReference>
<keyword evidence="2" id="KW-0812">Transmembrane</keyword>